<protein>
    <submittedName>
        <fullName evidence="5">NLGN</fullName>
    </submittedName>
</protein>
<dbReference type="EMBL" id="CAJPWZ010000116">
    <property type="protein sequence ID" value="CAG2186078.1"/>
    <property type="molecule type" value="Genomic_DNA"/>
</dbReference>
<name>A0A8S3PRW2_MYTED</name>
<dbReference type="PROSITE" id="PS51257">
    <property type="entry name" value="PROKAR_LIPOPROTEIN"/>
    <property type="match status" value="1"/>
</dbReference>
<proteinExistence type="inferred from homology"/>
<comment type="similarity">
    <text evidence="1">Belongs to the type-B carboxylesterase/lipase family.</text>
</comment>
<dbReference type="Proteomes" id="UP000683360">
    <property type="component" value="Unassembled WGS sequence"/>
</dbReference>
<evidence type="ECO:0000256" key="2">
    <source>
        <dbReference type="ARBA" id="ARBA00022729"/>
    </source>
</evidence>
<evidence type="ECO:0000256" key="3">
    <source>
        <dbReference type="SAM" id="Phobius"/>
    </source>
</evidence>
<evidence type="ECO:0000313" key="5">
    <source>
        <dbReference type="EMBL" id="CAG2186078.1"/>
    </source>
</evidence>
<dbReference type="AlphaFoldDB" id="A0A8S3PRW2"/>
<reference evidence="5" key="1">
    <citation type="submission" date="2021-03" db="EMBL/GenBank/DDBJ databases">
        <authorList>
            <person name="Bekaert M."/>
        </authorList>
    </citation>
    <scope>NUCLEOTIDE SEQUENCE</scope>
</reference>
<dbReference type="Pfam" id="PF00135">
    <property type="entry name" value="COesterase"/>
    <property type="match status" value="1"/>
</dbReference>
<evidence type="ECO:0000259" key="4">
    <source>
        <dbReference type="Pfam" id="PF00135"/>
    </source>
</evidence>
<dbReference type="InterPro" id="IPR019819">
    <property type="entry name" value="Carboxylesterase_B_CS"/>
</dbReference>
<dbReference type="InterPro" id="IPR029058">
    <property type="entry name" value="AB_hydrolase_fold"/>
</dbReference>
<keyword evidence="3" id="KW-0472">Membrane</keyword>
<sequence>MVVKYAILIRFVSGILINQVIGTSCLIVVTVNTSVGTINGFIETTRYYNGQEKGALKFLGIPYAVPPVGNLRFRKPRPAPRFKQPFNATKFGPGCLQNKFLMSQWLPGRDYLSEDCLTLNLFAPVHSFAPKYAVMLWIHGGAYQIGQSSIYSGENLARYGHVIVVTINYRLGPFGFLATNDPDSLGNLGLWDQQLAIKWIHENIEYFHGDPSRITLFGESAGGGSTVYQAMYSGNKGLFARTISESGVAMSAWGYNTRDKMLDFTKRMAINLKCPTNNDRDMLACMRNVPAQDIVDKSRVGTESENLFRPEFVPAPDGEFIIQYAPDIFTKSCMISNQTGRVFDNIDMAFVALTGDGTVVTGATMLPYVKKHMSKTMSPDDVIEKFVIPHILSDSFNVTSPELAKIMNYVYGDWNKTLGNNSYQTKLLNVDTDYSFFIPIINTAIAHAQREKGKKTYLLGFEKHSSFTLPLDYKPPNLHADEIPYFFGFPDSMMKPFAMSRTNITAEEIQLSEKLMLYISNFAHTGDPNLPFSPDVKWLPYDVENEYYLRVGETIKTDSHMLPYEDCFLDKIHTGVP</sequence>
<dbReference type="InterPro" id="IPR051093">
    <property type="entry name" value="Neuroligin/BSAL"/>
</dbReference>
<dbReference type="PROSITE" id="PS00941">
    <property type="entry name" value="CARBOXYLESTERASE_B_2"/>
    <property type="match status" value="1"/>
</dbReference>
<organism evidence="5 6">
    <name type="scientific">Mytilus edulis</name>
    <name type="common">Blue mussel</name>
    <dbReference type="NCBI Taxonomy" id="6550"/>
    <lineage>
        <taxon>Eukaryota</taxon>
        <taxon>Metazoa</taxon>
        <taxon>Spiralia</taxon>
        <taxon>Lophotrochozoa</taxon>
        <taxon>Mollusca</taxon>
        <taxon>Bivalvia</taxon>
        <taxon>Autobranchia</taxon>
        <taxon>Pteriomorphia</taxon>
        <taxon>Mytilida</taxon>
        <taxon>Mytiloidea</taxon>
        <taxon>Mytilidae</taxon>
        <taxon>Mytilinae</taxon>
        <taxon>Mytilus</taxon>
    </lineage>
</organism>
<dbReference type="InterPro" id="IPR002018">
    <property type="entry name" value="CarbesteraseB"/>
</dbReference>
<dbReference type="OrthoDB" id="408631at2759"/>
<accession>A0A8S3PRW2</accession>
<feature type="domain" description="Carboxylesterase type B" evidence="4">
    <location>
        <begin position="30"/>
        <end position="556"/>
    </location>
</feature>
<feature type="transmembrane region" description="Helical" evidence="3">
    <location>
        <begin position="7"/>
        <end position="29"/>
    </location>
</feature>
<keyword evidence="2" id="KW-0732">Signal</keyword>
<keyword evidence="3" id="KW-0812">Transmembrane</keyword>
<dbReference type="PANTHER" id="PTHR43903">
    <property type="entry name" value="NEUROLIGIN"/>
    <property type="match status" value="1"/>
</dbReference>
<keyword evidence="6" id="KW-1185">Reference proteome</keyword>
<evidence type="ECO:0000256" key="1">
    <source>
        <dbReference type="ARBA" id="ARBA00005964"/>
    </source>
</evidence>
<dbReference type="SUPFAM" id="SSF53474">
    <property type="entry name" value="alpha/beta-Hydrolases"/>
    <property type="match status" value="1"/>
</dbReference>
<comment type="caution">
    <text evidence="5">The sequence shown here is derived from an EMBL/GenBank/DDBJ whole genome shotgun (WGS) entry which is preliminary data.</text>
</comment>
<keyword evidence="3" id="KW-1133">Transmembrane helix</keyword>
<dbReference type="Gene3D" id="3.40.50.1820">
    <property type="entry name" value="alpha/beta hydrolase"/>
    <property type="match status" value="1"/>
</dbReference>
<gene>
    <name evidence="5" type="ORF">MEDL_1644</name>
</gene>
<evidence type="ECO:0000313" key="6">
    <source>
        <dbReference type="Proteomes" id="UP000683360"/>
    </source>
</evidence>